<accession>A0ABD1VCE1</accession>
<feature type="region of interest" description="Disordered" evidence="1">
    <location>
        <begin position="11"/>
        <end position="34"/>
    </location>
</feature>
<feature type="compositionally biased region" description="Basic and acidic residues" evidence="1">
    <location>
        <begin position="233"/>
        <end position="250"/>
    </location>
</feature>
<dbReference type="PANTHER" id="PTHR33923">
    <property type="entry name" value="CALMODULIN-BINDING PROTEIN-RELATED"/>
    <property type="match status" value="1"/>
</dbReference>
<keyword evidence="2" id="KW-0418">Kinase</keyword>
<evidence type="ECO:0000313" key="3">
    <source>
        <dbReference type="Proteomes" id="UP001604336"/>
    </source>
</evidence>
<comment type="caution">
    <text evidence="2">The sequence shown here is derived from an EMBL/GenBank/DDBJ whole genome shotgun (WGS) entry which is preliminary data.</text>
</comment>
<keyword evidence="2" id="KW-0808">Transferase</keyword>
<dbReference type="EMBL" id="JBFOLK010000002">
    <property type="protein sequence ID" value="KAL2535014.1"/>
    <property type="molecule type" value="Genomic_DNA"/>
</dbReference>
<dbReference type="Proteomes" id="UP001604336">
    <property type="component" value="Unassembled WGS sequence"/>
</dbReference>
<reference evidence="3" key="1">
    <citation type="submission" date="2024-07" db="EMBL/GenBank/DDBJ databases">
        <title>Two chromosome-level genome assemblies of Korean endemic species Abeliophyllum distichum and Forsythia ovata (Oleaceae).</title>
        <authorList>
            <person name="Jang H."/>
        </authorList>
    </citation>
    <scope>NUCLEOTIDE SEQUENCE [LARGE SCALE GENOMIC DNA]</scope>
</reference>
<name>A0ABD1VCE1_9LAMI</name>
<evidence type="ECO:0000256" key="1">
    <source>
        <dbReference type="SAM" id="MobiDB-lite"/>
    </source>
</evidence>
<dbReference type="InterPro" id="IPR044681">
    <property type="entry name" value="PICBP-like"/>
</dbReference>
<sequence>MNKSALLVRIEQLSGREEHGNEERKKVSTTSSASDFQASKDYNLELEQVFTTGFTNIGDSEAREVMKVEDSTSDSPDSEKCMPQFNKGRHISMWHLIHQQLASDLAAEAGDEKLHGTDGKNHVNGANILLANICSASCPNSPDSDMVAEKNESEIQEFELRKLFVIKFVREAIEKILLPEVQDQTSDDQSITSENILEQEIVGKNQGRELTVSTSMACAREIYIQQDPDDGEGEGRFDSTKKSLRGKSEKRVPKHWSNLKNWILLERFIKELVKVKKFNPRMLQLLPLKPDPEAGKIPPAASDGR</sequence>
<feature type="compositionally biased region" description="Basic and acidic residues" evidence="1">
    <location>
        <begin position="14"/>
        <end position="26"/>
    </location>
</feature>
<protein>
    <submittedName>
        <fullName evidence="2">Calcium/calmodulin-dependent protein kinase</fullName>
    </submittedName>
</protein>
<organism evidence="2 3">
    <name type="scientific">Abeliophyllum distichum</name>
    <dbReference type="NCBI Taxonomy" id="126358"/>
    <lineage>
        <taxon>Eukaryota</taxon>
        <taxon>Viridiplantae</taxon>
        <taxon>Streptophyta</taxon>
        <taxon>Embryophyta</taxon>
        <taxon>Tracheophyta</taxon>
        <taxon>Spermatophyta</taxon>
        <taxon>Magnoliopsida</taxon>
        <taxon>eudicotyledons</taxon>
        <taxon>Gunneridae</taxon>
        <taxon>Pentapetalae</taxon>
        <taxon>asterids</taxon>
        <taxon>lamiids</taxon>
        <taxon>Lamiales</taxon>
        <taxon>Oleaceae</taxon>
        <taxon>Forsythieae</taxon>
        <taxon>Abeliophyllum</taxon>
    </lineage>
</organism>
<feature type="region of interest" description="Disordered" evidence="1">
    <location>
        <begin position="227"/>
        <end position="250"/>
    </location>
</feature>
<keyword evidence="3" id="KW-1185">Reference proteome</keyword>
<dbReference type="GO" id="GO:0016301">
    <property type="term" value="F:kinase activity"/>
    <property type="evidence" value="ECO:0007669"/>
    <property type="project" value="UniProtKB-KW"/>
</dbReference>
<proteinExistence type="predicted"/>
<dbReference type="AlphaFoldDB" id="A0ABD1VCE1"/>
<gene>
    <name evidence="2" type="ORF">Adt_08365</name>
</gene>
<evidence type="ECO:0000313" key="2">
    <source>
        <dbReference type="EMBL" id="KAL2535014.1"/>
    </source>
</evidence>
<dbReference type="PANTHER" id="PTHR33923:SF3">
    <property type="entry name" value="CALMODULIN BINDING PROTEIN PICBP"/>
    <property type="match status" value="1"/>
</dbReference>